<keyword evidence="1" id="KW-0175">Coiled coil</keyword>
<feature type="coiled-coil region" evidence="1">
    <location>
        <begin position="61"/>
        <end position="95"/>
    </location>
</feature>
<evidence type="ECO:0000256" key="1">
    <source>
        <dbReference type="SAM" id="Coils"/>
    </source>
</evidence>
<evidence type="ECO:0000313" key="3">
    <source>
        <dbReference type="Proteomes" id="UP000215788"/>
    </source>
</evidence>
<evidence type="ECO:0000313" key="2">
    <source>
        <dbReference type="EMBL" id="OZY60139.1"/>
    </source>
</evidence>
<organism evidence="2 3">
    <name type="scientific">Pseudomonas lundensis</name>
    <dbReference type="NCBI Taxonomy" id="86185"/>
    <lineage>
        <taxon>Bacteria</taxon>
        <taxon>Pseudomonadati</taxon>
        <taxon>Pseudomonadota</taxon>
        <taxon>Gammaproteobacteria</taxon>
        <taxon>Pseudomonadales</taxon>
        <taxon>Pseudomonadaceae</taxon>
        <taxon>Pseudomonas</taxon>
    </lineage>
</organism>
<dbReference type="EMBL" id="NQKI01000008">
    <property type="protein sequence ID" value="OZY60139.1"/>
    <property type="molecule type" value="Genomic_DNA"/>
</dbReference>
<comment type="caution">
    <text evidence="2">The sequence shown here is derived from an EMBL/GenBank/DDBJ whole genome shotgun (WGS) entry which is preliminary data.</text>
</comment>
<protein>
    <submittedName>
        <fullName evidence="2">Uncharacterized protein</fullName>
    </submittedName>
</protein>
<dbReference type="Proteomes" id="UP000215788">
    <property type="component" value="Unassembled WGS sequence"/>
</dbReference>
<reference evidence="2 3" key="1">
    <citation type="submission" date="2017-08" db="EMBL/GenBank/DDBJ databases">
        <title>Genomic and metabolic characterisation of spoilage-associated Pseudomonas species.</title>
        <authorList>
            <person name="Stanborough T."/>
            <person name="Fegan N."/>
            <person name="Powell S.M."/>
            <person name="Singh T."/>
            <person name="Tamplin M.L."/>
            <person name="Chandry P.S."/>
        </authorList>
    </citation>
    <scope>NUCLEOTIDE SEQUENCE [LARGE SCALE GENOMIC DNA]</scope>
    <source>
        <strain evidence="2 3">L1802</strain>
    </source>
</reference>
<name>A0A266NCE7_9PSED</name>
<accession>A0A266NCE7</accession>
<gene>
    <name evidence="2" type="ORF">CJF39_07410</name>
</gene>
<dbReference type="RefSeq" id="WP_094992822.1">
    <property type="nucleotide sequence ID" value="NZ_NQKI01000008.1"/>
</dbReference>
<proteinExistence type="predicted"/>
<sequence length="174" mass="18781">MSTVELIASHEQQLIDAELLLASLNEQWESACRAGEDVATLEDQIDSTARLTKRLNLRLEALHLQAEVEAQQAKVDKANEQAADAIAALERLVNHRKAISALVAKLKPLIEAHTDEFTLAFNSAQAAGRYVPLAGVRSALEQIQDLELGNVSALNNLIGTRQTLAMGLATAGHI</sequence>
<dbReference type="AlphaFoldDB" id="A0A266NCE7"/>